<evidence type="ECO:0000256" key="2">
    <source>
        <dbReference type="ARBA" id="ARBA00023136"/>
    </source>
</evidence>
<organism evidence="4 5">
    <name type="scientific">Paenibacillus phytorum</name>
    <dbReference type="NCBI Taxonomy" id="2654977"/>
    <lineage>
        <taxon>Bacteria</taxon>
        <taxon>Bacillati</taxon>
        <taxon>Bacillota</taxon>
        <taxon>Bacilli</taxon>
        <taxon>Bacillales</taxon>
        <taxon>Paenibacillaceae</taxon>
        <taxon>Paenibacillus</taxon>
    </lineage>
</organism>
<dbReference type="PANTHER" id="PTHR22550:SF5">
    <property type="entry name" value="LEUCINE ZIPPER PROTEIN 4"/>
    <property type="match status" value="1"/>
</dbReference>
<feature type="transmembrane region" description="Helical" evidence="3">
    <location>
        <begin position="470"/>
        <end position="491"/>
    </location>
</feature>
<dbReference type="InterPro" id="IPR050768">
    <property type="entry name" value="UPF0353/GerABKA_families"/>
</dbReference>
<dbReference type="Proteomes" id="UP000616779">
    <property type="component" value="Unassembled WGS sequence"/>
</dbReference>
<evidence type="ECO:0000313" key="4">
    <source>
        <dbReference type="EMBL" id="NOU75720.1"/>
    </source>
</evidence>
<evidence type="ECO:0000256" key="3">
    <source>
        <dbReference type="SAM" id="Phobius"/>
    </source>
</evidence>
<accession>A0ABX1Y495</accession>
<feature type="transmembrane region" description="Helical" evidence="3">
    <location>
        <begin position="503"/>
        <end position="531"/>
    </location>
</feature>
<comment type="similarity">
    <text evidence="1">Belongs to the GerABKA family.</text>
</comment>
<gene>
    <name evidence="4" type="ORF">GC098_30870</name>
</gene>
<sequence>MNNFAAVRPIPLLPPVINATLPSSFPIFLLLCDPISPRFASIYNDFYLPEIYISEEARVFSLSCIKDRHTKNNMEKLRGRVTLISSPNPVSYPRETISDGLAENEALLRQLFEHCFDVVFQRVDLSDECKILMVYVDGMIDKNVITSPLFQSWVLEKTGAGGNDTVDYPLLKEHFAVVRSIRSESRLQEIVESVLRAYLAVFVDGEPEAILLEASSWEHRGVEEPAIEVAIRGPRESFTETLQTNTSLIRRRIQTPNLKLEPVVLGTFSKTRIVIAYVEGQARPDLIELVKQRMSGIQLDIVLESGYIEELIEDRSFSPFPQVMNTERPDIVAASLMDGRVAILTDGTPQALIVPITFWTAFQAGEDYYERFMYATLVRWARFILFAISLYLPSLYVAITTFHPQLLPTNFLQNITSAREGVPFPGVIEALLMEFLFEGLREAGVRLPKAVGSAVSIVGALVIGEAAVKAGIVSAPMVIIVSLTGIASFAIPRYNMSIPFRILRFPLLISSGAFGLFGITMGTLIILIHMAKLESFGVPYLSPIAPFQPGQIKDVLIRAPRRKMNSTQASIIRKPRRR</sequence>
<keyword evidence="3" id="KW-1133">Transmembrane helix</keyword>
<keyword evidence="2 3" id="KW-0472">Membrane</keyword>
<feature type="transmembrane region" description="Helical" evidence="3">
    <location>
        <begin position="12"/>
        <end position="32"/>
    </location>
</feature>
<evidence type="ECO:0000313" key="5">
    <source>
        <dbReference type="Proteomes" id="UP000616779"/>
    </source>
</evidence>
<dbReference type="InterPro" id="IPR004995">
    <property type="entry name" value="Spore_Ger"/>
</dbReference>
<dbReference type="Pfam" id="PF03323">
    <property type="entry name" value="GerA"/>
    <property type="match status" value="1"/>
</dbReference>
<evidence type="ECO:0000256" key="1">
    <source>
        <dbReference type="ARBA" id="ARBA00005278"/>
    </source>
</evidence>
<name>A0ABX1Y495_9BACL</name>
<keyword evidence="3" id="KW-0812">Transmembrane</keyword>
<dbReference type="EMBL" id="WHOA01000224">
    <property type="protein sequence ID" value="NOU75720.1"/>
    <property type="molecule type" value="Genomic_DNA"/>
</dbReference>
<reference evidence="4 5" key="1">
    <citation type="submission" date="2019-10" db="EMBL/GenBank/DDBJ databases">
        <title>Description of Paenibacillus terrestris sp. nov.</title>
        <authorList>
            <person name="Carlier A."/>
            <person name="Qi S."/>
        </authorList>
    </citation>
    <scope>NUCLEOTIDE SEQUENCE [LARGE SCALE GENOMIC DNA]</scope>
    <source>
        <strain evidence="4 5">LMG 31458</strain>
    </source>
</reference>
<dbReference type="PIRSF" id="PIRSF005690">
    <property type="entry name" value="GerBA"/>
    <property type="match status" value="1"/>
</dbReference>
<proteinExistence type="inferred from homology"/>
<keyword evidence="5" id="KW-1185">Reference proteome</keyword>
<feature type="transmembrane region" description="Helical" evidence="3">
    <location>
        <begin position="380"/>
        <end position="402"/>
    </location>
</feature>
<comment type="caution">
    <text evidence="4">The sequence shown here is derived from an EMBL/GenBank/DDBJ whole genome shotgun (WGS) entry which is preliminary data.</text>
</comment>
<protein>
    <submittedName>
        <fullName evidence="4">Spore germination protein</fullName>
    </submittedName>
</protein>
<dbReference type="PANTHER" id="PTHR22550">
    <property type="entry name" value="SPORE GERMINATION PROTEIN"/>
    <property type="match status" value="1"/>
</dbReference>